<protein>
    <submittedName>
        <fullName evidence="3">Uncharacterized protein</fullName>
    </submittedName>
</protein>
<dbReference type="AlphaFoldDB" id="G8QZ19"/>
<feature type="domain" description="Lactate racemase C-terminal" evidence="2">
    <location>
        <begin position="273"/>
        <end position="415"/>
    </location>
</feature>
<dbReference type="GO" id="GO:0050043">
    <property type="term" value="F:lactate racemase activity"/>
    <property type="evidence" value="ECO:0007669"/>
    <property type="project" value="InterPro"/>
</dbReference>
<dbReference type="RefSeq" id="WP_014271717.1">
    <property type="nucleotide sequence ID" value="NC_016633.1"/>
</dbReference>
<name>G8QZ19_SPHPG</name>
<dbReference type="PANTHER" id="PTHR33171:SF17">
    <property type="entry name" value="LARA-LIKE N-TERMINAL DOMAIN-CONTAINING PROTEIN"/>
    <property type="match status" value="1"/>
</dbReference>
<dbReference type="PANTHER" id="PTHR33171">
    <property type="entry name" value="LAR_N DOMAIN-CONTAINING PROTEIN"/>
    <property type="match status" value="1"/>
</dbReference>
<accession>G8QZ19</accession>
<dbReference type="InterPro" id="IPR018657">
    <property type="entry name" value="LarA-like_N"/>
</dbReference>
<sequence>MQVEYQRNRQSFSIKERNLLGSFEPNEFIASQDALTLLAQALEKPRGGPDLDTFLKGAKTVLVIVNDATRPTPTSTMLEALLPILAKHGISERTGLTVLVATGAHRGATEQEFSQILGPLEQRLRTCCVSHDAKKKDEQVKVGTTRNGTPIILDRRLFESDRVIVTGSVEPHYFAGFTGGRKAFLPGIAGYETIEANHRLALSQRAQSLALEGNPVHEDMMDALHVITTPTFSIMAVLDKEQKIASVVAGDINQSFYESVRVAKQIFCVQIPQKADVVVSVARFPMDINLYQSQKAIDNGALAVKDGGTLILVSSCREGIGDETFANLLCEASSAGDALHRISRCYRLGYHKAAKMAAVSQRITVQAFTEMQDEQLTGLFITPVHNLQDAIEEGIQRAIDRGIQEPKVLILPDGCVTVPELEPLDTKTKTS</sequence>
<organism evidence="3 4">
    <name type="scientific">Sphaerochaeta pleomorpha (strain ATCC BAA-1885 / DSM 22778 / Grapes)</name>
    <dbReference type="NCBI Taxonomy" id="158190"/>
    <lineage>
        <taxon>Bacteria</taxon>
        <taxon>Pseudomonadati</taxon>
        <taxon>Spirochaetota</taxon>
        <taxon>Spirochaetia</taxon>
        <taxon>Spirochaetales</taxon>
        <taxon>Sphaerochaetaceae</taxon>
        <taxon>Sphaerochaeta</taxon>
    </lineage>
</organism>
<gene>
    <name evidence="3" type="ordered locus">SpiGrapes_3132</name>
</gene>
<dbReference type="InterPro" id="IPR048520">
    <property type="entry name" value="LarA_C"/>
</dbReference>
<dbReference type="InterPro" id="IPR047926">
    <property type="entry name" value="Ni_dep_LarA"/>
</dbReference>
<dbReference type="eggNOG" id="COG3875">
    <property type="taxonomic scope" value="Bacteria"/>
</dbReference>
<dbReference type="KEGG" id="sgp:SpiGrapes_3132"/>
<dbReference type="NCBIfam" id="NF033504">
    <property type="entry name" value="Ni_dep_LarA"/>
    <property type="match status" value="1"/>
</dbReference>
<evidence type="ECO:0000259" key="1">
    <source>
        <dbReference type="Pfam" id="PF09861"/>
    </source>
</evidence>
<dbReference type="Gene3D" id="3.90.226.30">
    <property type="match status" value="1"/>
</dbReference>
<dbReference type="HOGENOM" id="CLU_050189_0_0_12"/>
<dbReference type="Pfam" id="PF09861">
    <property type="entry name" value="Lar_N"/>
    <property type="match status" value="1"/>
</dbReference>
<dbReference type="STRING" id="158190.SpiGrapes_3132"/>
<dbReference type="InterPro" id="IPR048068">
    <property type="entry name" value="LarA-like"/>
</dbReference>
<evidence type="ECO:0000313" key="4">
    <source>
        <dbReference type="Proteomes" id="UP000005632"/>
    </source>
</evidence>
<reference evidence="3 4" key="1">
    <citation type="submission" date="2011-11" db="EMBL/GenBank/DDBJ databases">
        <title>Complete sequence of Spirochaeta sp. grapes.</title>
        <authorList>
            <consortium name="US DOE Joint Genome Institute"/>
            <person name="Lucas S."/>
            <person name="Han J."/>
            <person name="Lapidus A."/>
            <person name="Cheng J.-F."/>
            <person name="Goodwin L."/>
            <person name="Pitluck S."/>
            <person name="Peters L."/>
            <person name="Ovchinnikova G."/>
            <person name="Munk A.C."/>
            <person name="Detter J.C."/>
            <person name="Han C."/>
            <person name="Tapia R."/>
            <person name="Land M."/>
            <person name="Hauser L."/>
            <person name="Kyrpides N."/>
            <person name="Ivanova N."/>
            <person name="Pagani I."/>
            <person name="Ritalahtilisa K."/>
            <person name="Loeffler F."/>
            <person name="Woyke T."/>
        </authorList>
    </citation>
    <scope>NUCLEOTIDE SEQUENCE [LARGE SCALE GENOMIC DNA]</scope>
    <source>
        <strain evidence="4">ATCC BAA-1885 / DSM 22778 / Grapes</strain>
    </source>
</reference>
<dbReference type="InterPro" id="IPR043166">
    <property type="entry name" value="LarA-like_C"/>
</dbReference>
<proteinExistence type="predicted"/>
<feature type="domain" description="LarA-like N-terminal" evidence="1">
    <location>
        <begin position="5"/>
        <end position="206"/>
    </location>
</feature>
<evidence type="ECO:0000259" key="2">
    <source>
        <dbReference type="Pfam" id="PF21113"/>
    </source>
</evidence>
<dbReference type="Proteomes" id="UP000005632">
    <property type="component" value="Chromosome"/>
</dbReference>
<dbReference type="EMBL" id="CP003155">
    <property type="protein sequence ID" value="AEV30878.1"/>
    <property type="molecule type" value="Genomic_DNA"/>
</dbReference>
<keyword evidence="4" id="KW-1185">Reference proteome</keyword>
<dbReference type="Gene3D" id="3.40.50.11440">
    <property type="match status" value="1"/>
</dbReference>
<dbReference type="Pfam" id="PF21113">
    <property type="entry name" value="LarA_C"/>
    <property type="match status" value="1"/>
</dbReference>
<dbReference type="OrthoDB" id="9770545at2"/>
<evidence type="ECO:0000313" key="3">
    <source>
        <dbReference type="EMBL" id="AEV30878.1"/>
    </source>
</evidence>